<feature type="domain" description="Tyrosine-protein phosphatase" evidence="1">
    <location>
        <begin position="1"/>
        <end position="51"/>
    </location>
</feature>
<organism evidence="2 3">
    <name type="scientific">Cirrhinus mrigala</name>
    <name type="common">Mrigala</name>
    <dbReference type="NCBI Taxonomy" id="683832"/>
    <lineage>
        <taxon>Eukaryota</taxon>
        <taxon>Metazoa</taxon>
        <taxon>Chordata</taxon>
        <taxon>Craniata</taxon>
        <taxon>Vertebrata</taxon>
        <taxon>Euteleostomi</taxon>
        <taxon>Actinopterygii</taxon>
        <taxon>Neopterygii</taxon>
        <taxon>Teleostei</taxon>
        <taxon>Ostariophysi</taxon>
        <taxon>Cypriniformes</taxon>
        <taxon>Cyprinidae</taxon>
        <taxon>Labeoninae</taxon>
        <taxon>Labeonini</taxon>
        <taxon>Cirrhinus</taxon>
    </lineage>
</organism>
<dbReference type="PROSITE" id="PS50055">
    <property type="entry name" value="TYR_PHOSPHATASE_PTP"/>
    <property type="match status" value="1"/>
</dbReference>
<proteinExistence type="predicted"/>
<dbReference type="Pfam" id="PF00102">
    <property type="entry name" value="Y_phosphatase"/>
    <property type="match status" value="1"/>
</dbReference>
<dbReference type="EMBL" id="JAMKFB020000004">
    <property type="protein sequence ID" value="KAL0196590.1"/>
    <property type="molecule type" value="Genomic_DNA"/>
</dbReference>
<dbReference type="InterPro" id="IPR000242">
    <property type="entry name" value="PTP_cat"/>
</dbReference>
<dbReference type="Proteomes" id="UP001529510">
    <property type="component" value="Unassembled WGS sequence"/>
</dbReference>
<comment type="caution">
    <text evidence="2">The sequence shown here is derived from an EMBL/GenBank/DDBJ whole genome shotgun (WGS) entry which is preliminary data.</text>
</comment>
<evidence type="ECO:0000313" key="2">
    <source>
        <dbReference type="EMBL" id="KAL0196590.1"/>
    </source>
</evidence>
<feature type="non-terminal residue" evidence="2">
    <location>
        <position position="51"/>
    </location>
</feature>
<dbReference type="PRINTS" id="PR00700">
    <property type="entry name" value="PRTYPHPHTASE"/>
</dbReference>
<dbReference type="PANTHER" id="PTHR47028:SF1">
    <property type="entry name" value="RECEPTOR-TYPE TYROSINE-PROTEIN PHOSPHATASE O"/>
    <property type="match status" value="1"/>
</dbReference>
<evidence type="ECO:0000313" key="3">
    <source>
        <dbReference type="Proteomes" id="UP001529510"/>
    </source>
</evidence>
<evidence type="ECO:0000259" key="1">
    <source>
        <dbReference type="PROSITE" id="PS50055"/>
    </source>
</evidence>
<reference evidence="2 3" key="1">
    <citation type="submission" date="2024-05" db="EMBL/GenBank/DDBJ databases">
        <title>Genome sequencing and assembly of Indian major carp, Cirrhinus mrigala (Hamilton, 1822).</title>
        <authorList>
            <person name="Mohindra V."/>
            <person name="Chowdhury L.M."/>
            <person name="Lal K."/>
            <person name="Jena J.K."/>
        </authorList>
    </citation>
    <scope>NUCLEOTIDE SEQUENCE [LARGE SCALE GENOMIC DNA]</scope>
    <source>
        <strain evidence="2">CM1030</strain>
        <tissue evidence="2">Blood</tissue>
    </source>
</reference>
<protein>
    <recommendedName>
        <fullName evidence="1">Tyrosine-protein phosphatase domain-containing protein</fullName>
    </recommendedName>
</protein>
<dbReference type="InterPro" id="IPR029021">
    <property type="entry name" value="Prot-tyrosine_phosphatase-like"/>
</dbReference>
<dbReference type="SUPFAM" id="SSF52799">
    <property type="entry name" value="(Phosphotyrosine protein) phosphatases II"/>
    <property type="match status" value="1"/>
</dbReference>
<gene>
    <name evidence="2" type="ORF">M9458_010162</name>
</gene>
<sequence>ADESQDVLHFNYTSWPDHGVPTVNAIESILQFVQIVRQQVNRTKGPIVVHC</sequence>
<keyword evidence="3" id="KW-1185">Reference proteome</keyword>
<dbReference type="InterPro" id="IPR042996">
    <property type="entry name" value="PTPRO"/>
</dbReference>
<dbReference type="AlphaFoldDB" id="A0ABD0RDI5"/>
<feature type="non-terminal residue" evidence="2">
    <location>
        <position position="1"/>
    </location>
</feature>
<dbReference type="Gene3D" id="3.90.190.10">
    <property type="entry name" value="Protein tyrosine phosphatase superfamily"/>
    <property type="match status" value="1"/>
</dbReference>
<name>A0ABD0RDI5_CIRMR</name>
<dbReference type="PANTHER" id="PTHR47028">
    <property type="entry name" value="RECEPTOR-TYPE TYROSINE-PROTEIN PHOSPHATASE O"/>
    <property type="match status" value="1"/>
</dbReference>
<accession>A0ABD0RDI5</accession>